<reference evidence="1 2" key="1">
    <citation type="submission" date="2024-05" db="EMBL/GenBank/DDBJ databases">
        <title>Genome sequencing of Marine Estuary Bacteria, Shewanella vesiculosa and S. baltica, and Pseudomonas syringae.</title>
        <authorList>
            <person name="Gurung A."/>
            <person name="Maclea K.S."/>
        </authorList>
    </citation>
    <scope>NUCLEOTIDE SEQUENCE [LARGE SCALE GENOMIC DNA]</scope>
    <source>
        <strain evidence="1 2">1A</strain>
    </source>
</reference>
<protein>
    <recommendedName>
        <fullName evidence="3">Fido domain-containing protein</fullName>
    </recommendedName>
</protein>
<dbReference type="RefSeq" id="WP_347689790.1">
    <property type="nucleotide sequence ID" value="NZ_JBDPZN010000002.1"/>
</dbReference>
<dbReference type="Proteomes" id="UP001477278">
    <property type="component" value="Unassembled WGS sequence"/>
</dbReference>
<proteinExistence type="predicted"/>
<evidence type="ECO:0008006" key="3">
    <source>
        <dbReference type="Google" id="ProtNLM"/>
    </source>
</evidence>
<evidence type="ECO:0000313" key="1">
    <source>
        <dbReference type="EMBL" id="MEO3681791.1"/>
    </source>
</evidence>
<gene>
    <name evidence="1" type="ORF">ABHN84_05715</name>
</gene>
<sequence>MWASILKTNLQVDKSARIVAFMHRYHAFHAGNKHVGIDTLMLSLNVNNISIIDYVGGLICSDNGICEGQSDENKSLKDTYFYRKGSFIPSSLPSFTVHIPQKRVTPEGTLTW</sequence>
<comment type="caution">
    <text evidence="1">The sequence shown here is derived from an EMBL/GenBank/DDBJ whole genome shotgun (WGS) entry which is preliminary data.</text>
</comment>
<dbReference type="EMBL" id="JBDPZN010000002">
    <property type="protein sequence ID" value="MEO3681791.1"/>
    <property type="molecule type" value="Genomic_DNA"/>
</dbReference>
<evidence type="ECO:0000313" key="2">
    <source>
        <dbReference type="Proteomes" id="UP001477278"/>
    </source>
</evidence>
<keyword evidence="2" id="KW-1185">Reference proteome</keyword>
<name>A0ABV0FQU6_9GAMM</name>
<organism evidence="1 2">
    <name type="scientific">Shewanella vesiculosa</name>
    <dbReference type="NCBI Taxonomy" id="518738"/>
    <lineage>
        <taxon>Bacteria</taxon>
        <taxon>Pseudomonadati</taxon>
        <taxon>Pseudomonadota</taxon>
        <taxon>Gammaproteobacteria</taxon>
        <taxon>Alteromonadales</taxon>
        <taxon>Shewanellaceae</taxon>
        <taxon>Shewanella</taxon>
    </lineage>
</organism>
<accession>A0ABV0FQU6</accession>